<proteinExistence type="predicted"/>
<organism evidence="2 3">
    <name type="scientific">Datura stramonium</name>
    <name type="common">Jimsonweed</name>
    <name type="synonym">Common thornapple</name>
    <dbReference type="NCBI Taxonomy" id="4076"/>
    <lineage>
        <taxon>Eukaryota</taxon>
        <taxon>Viridiplantae</taxon>
        <taxon>Streptophyta</taxon>
        <taxon>Embryophyta</taxon>
        <taxon>Tracheophyta</taxon>
        <taxon>Spermatophyta</taxon>
        <taxon>Magnoliopsida</taxon>
        <taxon>eudicotyledons</taxon>
        <taxon>Gunneridae</taxon>
        <taxon>Pentapetalae</taxon>
        <taxon>asterids</taxon>
        <taxon>lamiids</taxon>
        <taxon>Solanales</taxon>
        <taxon>Solanaceae</taxon>
        <taxon>Solanoideae</taxon>
        <taxon>Datureae</taxon>
        <taxon>Datura</taxon>
    </lineage>
</organism>
<evidence type="ECO:0000313" key="3">
    <source>
        <dbReference type="Proteomes" id="UP000823775"/>
    </source>
</evidence>
<comment type="caution">
    <text evidence="2">The sequence shown here is derived from an EMBL/GenBank/DDBJ whole genome shotgun (WGS) entry which is preliminary data.</text>
</comment>
<accession>A0ABS8V770</accession>
<evidence type="ECO:0000313" key="2">
    <source>
        <dbReference type="EMBL" id="MCD9643018.1"/>
    </source>
</evidence>
<protein>
    <submittedName>
        <fullName evidence="2">Uncharacterized protein</fullName>
    </submittedName>
</protein>
<evidence type="ECO:0000256" key="1">
    <source>
        <dbReference type="SAM" id="MobiDB-lite"/>
    </source>
</evidence>
<dbReference type="EMBL" id="JACEIK010003760">
    <property type="protein sequence ID" value="MCD9643018.1"/>
    <property type="molecule type" value="Genomic_DNA"/>
</dbReference>
<feature type="region of interest" description="Disordered" evidence="1">
    <location>
        <begin position="33"/>
        <end position="55"/>
    </location>
</feature>
<reference evidence="2 3" key="1">
    <citation type="journal article" date="2021" name="BMC Genomics">
        <title>Datura genome reveals duplications of psychoactive alkaloid biosynthetic genes and high mutation rate following tissue culture.</title>
        <authorList>
            <person name="Rajewski A."/>
            <person name="Carter-House D."/>
            <person name="Stajich J."/>
            <person name="Litt A."/>
        </authorList>
    </citation>
    <scope>NUCLEOTIDE SEQUENCE [LARGE SCALE GENOMIC DNA]</scope>
    <source>
        <strain evidence="2">AR-01</strain>
    </source>
</reference>
<name>A0ABS8V770_DATST</name>
<dbReference type="Proteomes" id="UP000823775">
    <property type="component" value="Unassembled WGS sequence"/>
</dbReference>
<keyword evidence="3" id="KW-1185">Reference proteome</keyword>
<sequence length="132" mass="15313">MQLAWSMYKNGLKERHFYAYATDEMRIQNWPQEVSDSTEMERIETQESEDGSQSSVDAFAAVMGPDHPGRVRLYGRGVTKTLLKKKMNDSGPSSNVTDKMMQKKCGKWKRGCNKECKKTSMRKRKPWNKILQ</sequence>
<feature type="region of interest" description="Disordered" evidence="1">
    <location>
        <begin position="85"/>
        <end position="105"/>
    </location>
</feature>
<dbReference type="PANTHER" id="PTHR31881:SF6">
    <property type="entry name" value="OS09G0494600 PROTEIN"/>
    <property type="match status" value="1"/>
</dbReference>
<gene>
    <name evidence="2" type="ORF">HAX54_030121</name>
</gene>
<dbReference type="PANTHER" id="PTHR31881">
    <property type="match status" value="1"/>
</dbReference>